<name>A0A5E4BX21_MARMO</name>
<dbReference type="PANTHER" id="PTHR22605:SF16">
    <property type="entry name" value="E3 UBIQUITIN-PROTEIN LIGASE RNF213"/>
    <property type="match status" value="1"/>
</dbReference>
<dbReference type="GO" id="GO:0016887">
    <property type="term" value="F:ATP hydrolysis activity"/>
    <property type="evidence" value="ECO:0007669"/>
    <property type="project" value="InterPro"/>
</dbReference>
<evidence type="ECO:0000313" key="2">
    <source>
        <dbReference type="Proteomes" id="UP000335636"/>
    </source>
</evidence>
<dbReference type="InterPro" id="IPR031248">
    <property type="entry name" value="RNF213"/>
</dbReference>
<dbReference type="GO" id="GO:2000051">
    <property type="term" value="P:negative regulation of non-canonical Wnt signaling pathway"/>
    <property type="evidence" value="ECO:0007669"/>
    <property type="project" value="TreeGrafter"/>
</dbReference>
<dbReference type="GO" id="GO:0005730">
    <property type="term" value="C:nucleolus"/>
    <property type="evidence" value="ECO:0007669"/>
    <property type="project" value="TreeGrafter"/>
</dbReference>
<dbReference type="GO" id="GO:0005829">
    <property type="term" value="C:cytosol"/>
    <property type="evidence" value="ECO:0007669"/>
    <property type="project" value="TreeGrafter"/>
</dbReference>
<dbReference type="EMBL" id="CABDUW010000720">
    <property type="protein sequence ID" value="VTJ74163.1"/>
    <property type="molecule type" value="Genomic_DNA"/>
</dbReference>
<dbReference type="GO" id="GO:0006511">
    <property type="term" value="P:ubiquitin-dependent protein catabolic process"/>
    <property type="evidence" value="ECO:0007669"/>
    <property type="project" value="TreeGrafter"/>
</dbReference>
<sequence>MACAPTLQVTTFSRLLTSRDCEALGEEVKGLAPKPVILSLQQFNTEYSFLKEVRSSLMKTARHKILIVQLDFDDGAHSAQLIASAKYSAINEINKIQRTQGCIFVYFITKLSWMGSRASYVGFHGGLWRSVHIDDLRRFPVMSSDVTKLQSVTISQLFMPGDSSERNQEEAMEAETSMSGEVAEMEMEEEGPEEMEWEAVDLRGGDVAELEEPRQLCQGQAEPCLLFMLEAQVLDTTRLLRSCVQSAVGMLRDQESSTRNMRRVTILLSLLNGDSVCSASFLWISKMRLSVLLKKQEENQLCSLKEWVGREAANQDALQEAGTFRYCEQRAFCPSDALAPGLLPHVAHRGNVGDGRVLGGQGP</sequence>
<comment type="caution">
    <text evidence="1">The sequence shown here is derived from an EMBL/GenBank/DDBJ whole genome shotgun (WGS) entry which is preliminary data.</text>
</comment>
<dbReference type="AlphaFoldDB" id="A0A5E4BX21"/>
<dbReference type="Proteomes" id="UP000335636">
    <property type="component" value="Unassembled WGS sequence"/>
</dbReference>
<accession>A0A5E4BX21</accession>
<dbReference type="GO" id="GO:0016020">
    <property type="term" value="C:membrane"/>
    <property type="evidence" value="ECO:0007669"/>
    <property type="project" value="TreeGrafter"/>
</dbReference>
<organism evidence="1 2">
    <name type="scientific">Marmota monax</name>
    <name type="common">Woodchuck</name>
    <dbReference type="NCBI Taxonomy" id="9995"/>
    <lineage>
        <taxon>Eukaryota</taxon>
        <taxon>Metazoa</taxon>
        <taxon>Chordata</taxon>
        <taxon>Craniata</taxon>
        <taxon>Vertebrata</taxon>
        <taxon>Euteleostomi</taxon>
        <taxon>Mammalia</taxon>
        <taxon>Eutheria</taxon>
        <taxon>Euarchontoglires</taxon>
        <taxon>Glires</taxon>
        <taxon>Rodentia</taxon>
        <taxon>Sciuromorpha</taxon>
        <taxon>Sciuridae</taxon>
        <taxon>Xerinae</taxon>
        <taxon>Marmotini</taxon>
        <taxon>Marmota</taxon>
    </lineage>
</organism>
<gene>
    <name evidence="1" type="ORF">MONAX_5E035206</name>
</gene>
<proteinExistence type="predicted"/>
<protein>
    <submittedName>
        <fullName evidence="1">Uncharacterized protein</fullName>
    </submittedName>
</protein>
<evidence type="ECO:0000313" key="1">
    <source>
        <dbReference type="EMBL" id="VTJ74163.1"/>
    </source>
</evidence>
<keyword evidence="2" id="KW-1185">Reference proteome</keyword>
<dbReference type="GO" id="GO:0004842">
    <property type="term" value="F:ubiquitin-protein transferase activity"/>
    <property type="evidence" value="ECO:0007669"/>
    <property type="project" value="InterPro"/>
</dbReference>
<reference evidence="1" key="1">
    <citation type="submission" date="2019-04" db="EMBL/GenBank/DDBJ databases">
        <authorList>
            <person name="Alioto T."/>
            <person name="Alioto T."/>
        </authorList>
    </citation>
    <scope>NUCLEOTIDE SEQUENCE [LARGE SCALE GENOMIC DNA]</scope>
</reference>
<dbReference type="GO" id="GO:0002040">
    <property type="term" value="P:sprouting angiogenesis"/>
    <property type="evidence" value="ECO:0007669"/>
    <property type="project" value="TreeGrafter"/>
</dbReference>
<dbReference type="PANTHER" id="PTHR22605">
    <property type="entry name" value="RZ-TYPE DOMAIN-CONTAINING PROTEIN"/>
    <property type="match status" value="1"/>
</dbReference>